<evidence type="ECO:0000313" key="2">
    <source>
        <dbReference type="Proteomes" id="UP000277204"/>
    </source>
</evidence>
<dbReference type="Gene3D" id="2.60.120.260">
    <property type="entry name" value="Galactose-binding domain-like"/>
    <property type="match status" value="1"/>
</dbReference>
<keyword evidence="2" id="KW-1185">Reference proteome</keyword>
<sequence length="161" mass="18610">MPHKLPFRVVYVSSQDEHFPATELNRHHPGTKGWVSTRFCSYPQQLILSLEAKASFRKIQLLCHQYLIGLFVGIVAINLIGDFIDKNGQSDSDDSPVGLFRPDYIPPTEDLAFDMYQDPEVANIIRRLEKQKRQAVKGMCLIFHQLLIILEFMCRCKLDHH</sequence>
<proteinExistence type="predicted"/>
<dbReference type="GO" id="GO:0005929">
    <property type="term" value="C:cilium"/>
    <property type="evidence" value="ECO:0007669"/>
    <property type="project" value="TreeGrafter"/>
</dbReference>
<organism evidence="1 2">
    <name type="scientific">Schistosoma margrebowiei</name>
    <dbReference type="NCBI Taxonomy" id="48269"/>
    <lineage>
        <taxon>Eukaryota</taxon>
        <taxon>Metazoa</taxon>
        <taxon>Spiralia</taxon>
        <taxon>Lophotrochozoa</taxon>
        <taxon>Platyhelminthes</taxon>
        <taxon>Trematoda</taxon>
        <taxon>Digenea</taxon>
        <taxon>Strigeidida</taxon>
        <taxon>Schistosomatoidea</taxon>
        <taxon>Schistosomatidae</taxon>
        <taxon>Schistosoma</taxon>
    </lineage>
</organism>
<dbReference type="InterPro" id="IPR048739">
    <property type="entry name" value="CEP104_N"/>
</dbReference>
<dbReference type="InterPro" id="IPR008979">
    <property type="entry name" value="Galactose-bd-like_sf"/>
</dbReference>
<reference evidence="1 2" key="1">
    <citation type="submission" date="2018-11" db="EMBL/GenBank/DDBJ databases">
        <authorList>
            <consortium name="Pathogen Informatics"/>
        </authorList>
    </citation>
    <scope>NUCLEOTIDE SEQUENCE [LARGE SCALE GENOMIC DNA]</scope>
    <source>
        <strain evidence="1 2">Zambia</strain>
    </source>
</reference>
<dbReference type="SUPFAM" id="SSF49785">
    <property type="entry name" value="Galactose-binding domain-like"/>
    <property type="match status" value="1"/>
</dbReference>
<gene>
    <name evidence="1" type="ORF">SMRZ_LOCUS25182</name>
</gene>
<dbReference type="AlphaFoldDB" id="A0A183NA57"/>
<protein>
    <submittedName>
        <fullName evidence="1">Uncharacterized protein</fullName>
    </submittedName>
</protein>
<dbReference type="Pfam" id="PF21038">
    <property type="entry name" value="CEP104_N"/>
    <property type="match status" value="1"/>
</dbReference>
<dbReference type="Proteomes" id="UP000277204">
    <property type="component" value="Unassembled WGS sequence"/>
</dbReference>
<accession>A0A183NA57</accession>
<dbReference type="EMBL" id="UZAI01021041">
    <property type="protein sequence ID" value="VDP54263.1"/>
    <property type="molecule type" value="Genomic_DNA"/>
</dbReference>
<dbReference type="PANTHER" id="PTHR13371:SF0">
    <property type="entry name" value="CENTROSOMAL PROTEIN OF 104 KDA"/>
    <property type="match status" value="1"/>
</dbReference>
<evidence type="ECO:0000313" key="1">
    <source>
        <dbReference type="EMBL" id="VDP54263.1"/>
    </source>
</evidence>
<name>A0A183NA57_9TREM</name>
<dbReference type="PANTHER" id="PTHR13371">
    <property type="entry name" value="GLYCINE-, GLUTAMATE-, THIENYLCYCLOHEXYLPIPERIDINE-BINDING PROTEIN"/>
    <property type="match status" value="1"/>
</dbReference>
<dbReference type="InterPro" id="IPR052607">
    <property type="entry name" value="CEP104-like"/>
</dbReference>